<dbReference type="InterPro" id="IPR030660">
    <property type="entry name" value="ABC_branched_ATPase_LivF/BraG"/>
</dbReference>
<evidence type="ECO:0000313" key="8">
    <source>
        <dbReference type="EMBL" id="KRR04571.1"/>
    </source>
</evidence>
<dbReference type="PROSITE" id="PS00211">
    <property type="entry name" value="ABC_TRANSPORTER_1"/>
    <property type="match status" value="1"/>
</dbReference>
<proteinExistence type="inferred from homology"/>
<evidence type="ECO:0000256" key="4">
    <source>
        <dbReference type="ARBA" id="ARBA00022840"/>
    </source>
</evidence>
<evidence type="ECO:0000256" key="3">
    <source>
        <dbReference type="ARBA" id="ARBA00022741"/>
    </source>
</evidence>
<keyword evidence="4 8" id="KW-0067">ATP-binding</keyword>
<dbReference type="InterPro" id="IPR003593">
    <property type="entry name" value="AAA+_ATPase"/>
</dbReference>
<keyword evidence="3" id="KW-0547">Nucleotide-binding</keyword>
<dbReference type="SMART" id="SM00382">
    <property type="entry name" value="AAA"/>
    <property type="match status" value="1"/>
</dbReference>
<protein>
    <submittedName>
        <fullName evidence="8">ABC transporter ATP-binding protein</fullName>
    </submittedName>
</protein>
<evidence type="ECO:0000259" key="7">
    <source>
        <dbReference type="PROSITE" id="PS50893"/>
    </source>
</evidence>
<reference evidence="8 9" key="1">
    <citation type="submission" date="2014-03" db="EMBL/GenBank/DDBJ databases">
        <title>Bradyrhizobium valentinum sp. nov., isolated from effective nodules of Lupinus mariae-josephae, a lupine endemic of basic-lime soils in Eastern Spain.</title>
        <authorList>
            <person name="Duran D."/>
            <person name="Rey L."/>
            <person name="Navarro A."/>
            <person name="Busquets A."/>
            <person name="Imperial J."/>
            <person name="Ruiz-Argueso T."/>
        </authorList>
    </citation>
    <scope>NUCLEOTIDE SEQUENCE [LARGE SCALE GENOMIC DNA]</scope>
    <source>
        <strain evidence="8 9">LmjM3</strain>
    </source>
</reference>
<name>A0A0R3KUF4_9BRAD</name>
<sequence length="234" mass="24960">MLEIRDMVCGYGGVTALRGISLEVKAGQLVALIGANGAGKSTTLRAISGLVAPRSGSMLFEGKDIAGARPPRVVASGIAHCPEGRRVFPHMTVEENLDMGAYLRTSAAEIAADRDRIYAEFPRLADRKRQAAGTLSGGEQQMLAIGRALMSRPRLIMFDEPSLGLAPNIVERTFAIIRGIRDAGTTVLLVEQNAFAALDMCDHAYLLEAGRIVLSGPGAEMIENEHVRKAYLGG</sequence>
<dbReference type="Pfam" id="PF00005">
    <property type="entry name" value="ABC_tran"/>
    <property type="match status" value="1"/>
</dbReference>
<dbReference type="GO" id="GO:0005524">
    <property type="term" value="F:ATP binding"/>
    <property type="evidence" value="ECO:0007669"/>
    <property type="project" value="UniProtKB-KW"/>
</dbReference>
<evidence type="ECO:0000256" key="1">
    <source>
        <dbReference type="ARBA" id="ARBA00005417"/>
    </source>
</evidence>
<dbReference type="PROSITE" id="PS50893">
    <property type="entry name" value="ABC_TRANSPORTER_2"/>
    <property type="match status" value="1"/>
</dbReference>
<dbReference type="GO" id="GO:0015807">
    <property type="term" value="P:L-amino acid transport"/>
    <property type="evidence" value="ECO:0007669"/>
    <property type="project" value="TreeGrafter"/>
</dbReference>
<evidence type="ECO:0000313" key="9">
    <source>
        <dbReference type="Proteomes" id="UP000051913"/>
    </source>
</evidence>
<dbReference type="Gene3D" id="3.40.50.300">
    <property type="entry name" value="P-loop containing nucleotide triphosphate hydrolases"/>
    <property type="match status" value="1"/>
</dbReference>
<keyword evidence="9" id="KW-1185">Reference proteome</keyword>
<dbReference type="CDD" id="cd03224">
    <property type="entry name" value="ABC_TM1139_LivF_branched"/>
    <property type="match status" value="1"/>
</dbReference>
<dbReference type="AlphaFoldDB" id="A0A0R3KUF4"/>
<feature type="domain" description="ABC transporter" evidence="7">
    <location>
        <begin position="2"/>
        <end position="234"/>
    </location>
</feature>
<dbReference type="Proteomes" id="UP000051913">
    <property type="component" value="Unassembled WGS sequence"/>
</dbReference>
<dbReference type="InterPro" id="IPR017871">
    <property type="entry name" value="ABC_transporter-like_CS"/>
</dbReference>
<keyword evidence="2" id="KW-0813">Transport</keyword>
<evidence type="ECO:0000256" key="2">
    <source>
        <dbReference type="ARBA" id="ARBA00022448"/>
    </source>
</evidence>
<comment type="similarity">
    <text evidence="1">Belongs to the ABC transporter superfamily.</text>
</comment>
<dbReference type="SUPFAM" id="SSF52540">
    <property type="entry name" value="P-loop containing nucleoside triphosphate hydrolases"/>
    <property type="match status" value="1"/>
</dbReference>
<dbReference type="PANTHER" id="PTHR43820:SF4">
    <property type="entry name" value="HIGH-AFFINITY BRANCHED-CHAIN AMINO ACID TRANSPORT ATP-BINDING PROTEIN LIVF"/>
    <property type="match status" value="1"/>
</dbReference>
<comment type="caution">
    <text evidence="8">The sequence shown here is derived from an EMBL/GenBank/DDBJ whole genome shotgun (WGS) entry which is preliminary data.</text>
</comment>
<dbReference type="GO" id="GO:0016887">
    <property type="term" value="F:ATP hydrolysis activity"/>
    <property type="evidence" value="ECO:0007669"/>
    <property type="project" value="InterPro"/>
</dbReference>
<accession>A0A0R3KUF4</accession>
<dbReference type="InterPro" id="IPR027417">
    <property type="entry name" value="P-loop_NTPase"/>
</dbReference>
<dbReference type="STRING" id="1518501.CQ10_04410"/>
<keyword evidence="5" id="KW-0029">Amino-acid transport</keyword>
<comment type="function">
    <text evidence="6">Involved in beta-(1--&gt;2)glucan export. Transmembrane domains (TMD) form a pore in the inner membrane and the ATP-binding domain (NBD) is responsible for energy generation.</text>
</comment>
<dbReference type="RefSeq" id="WP_057852148.1">
    <property type="nucleotide sequence ID" value="NZ_LLXX01000124.1"/>
</dbReference>
<dbReference type="InterPro" id="IPR052156">
    <property type="entry name" value="BCAA_Transport_ATP-bd_LivF"/>
</dbReference>
<dbReference type="InterPro" id="IPR003439">
    <property type="entry name" value="ABC_transporter-like_ATP-bd"/>
</dbReference>
<dbReference type="PIRSF" id="PIRSF039137">
    <property type="entry name" value="ABC_branched_ATPase"/>
    <property type="match status" value="1"/>
</dbReference>
<organism evidence="8 9">
    <name type="scientific">Bradyrhizobium valentinum</name>
    <dbReference type="NCBI Taxonomy" id="1518501"/>
    <lineage>
        <taxon>Bacteria</taxon>
        <taxon>Pseudomonadati</taxon>
        <taxon>Pseudomonadota</taxon>
        <taxon>Alphaproteobacteria</taxon>
        <taxon>Hyphomicrobiales</taxon>
        <taxon>Nitrobacteraceae</taxon>
        <taxon>Bradyrhizobium</taxon>
    </lineage>
</organism>
<dbReference type="PANTHER" id="PTHR43820">
    <property type="entry name" value="HIGH-AFFINITY BRANCHED-CHAIN AMINO ACID TRANSPORT ATP-BINDING PROTEIN LIVF"/>
    <property type="match status" value="1"/>
</dbReference>
<dbReference type="EMBL" id="LLXX01000124">
    <property type="protein sequence ID" value="KRR04571.1"/>
    <property type="molecule type" value="Genomic_DNA"/>
</dbReference>
<evidence type="ECO:0000256" key="6">
    <source>
        <dbReference type="ARBA" id="ARBA00024722"/>
    </source>
</evidence>
<dbReference type="GO" id="GO:0015658">
    <property type="term" value="F:branched-chain amino acid transmembrane transporter activity"/>
    <property type="evidence" value="ECO:0007669"/>
    <property type="project" value="InterPro"/>
</dbReference>
<gene>
    <name evidence="8" type="ORF">CP49_11095</name>
</gene>
<evidence type="ECO:0000256" key="5">
    <source>
        <dbReference type="ARBA" id="ARBA00022970"/>
    </source>
</evidence>